<sequence>MAHGKAGWDEDNLRALFDDETVLPIKNIPRWDIEQEDSWVWLKISFGEFTVKLAYKVYTTSPLKAEAKAILWASLVASNSNMETICVESDSKLCIDALRCKIEDSPWCIHSCCAAVFKNMFSCGNINNIGFPFWGGIRPDGCGHRGLELNCDKNNVTIIKIRDVTYSILNVNLNTQMLTITREDYLSGFCSPNFVNTTLDPTLFDFSLGYQNLTLAYGCALSSVALPGQLTCSSSSGLFDVHMELGAHGPENCNRSVVIPVPSNQSVDTLTWAKLEQSIKEGFDVKLKVDTSACSSCMGSKGVCGYDQKLNQSTCYRSQAKPPDKPGTFTKLSQIEREL</sequence>
<evidence type="ECO:0000259" key="8">
    <source>
        <dbReference type="Pfam" id="PF13947"/>
    </source>
</evidence>
<dbReference type="InterPro" id="IPR025287">
    <property type="entry name" value="WAK_GUB"/>
</dbReference>
<keyword evidence="3" id="KW-0732">Signal</keyword>
<dbReference type="InterPro" id="IPR032872">
    <property type="entry name" value="WAK_assoc_C"/>
</dbReference>
<dbReference type="GO" id="GO:0030247">
    <property type="term" value="F:polysaccharide binding"/>
    <property type="evidence" value="ECO:0007669"/>
    <property type="project" value="InterPro"/>
</dbReference>
<dbReference type="EC" id="2.7.11.1" evidence="2"/>
<reference evidence="10" key="1">
    <citation type="submission" date="2018-02" db="EMBL/GenBank/DDBJ databases">
        <authorList>
            <person name="Cohen D.B."/>
            <person name="Kent A.D."/>
        </authorList>
    </citation>
    <scope>NUCLEOTIDE SEQUENCE</scope>
</reference>
<dbReference type="GO" id="GO:0016020">
    <property type="term" value="C:membrane"/>
    <property type="evidence" value="ECO:0007669"/>
    <property type="project" value="UniProtKB-SubCell"/>
</dbReference>
<comment type="catalytic activity">
    <reaction evidence="6">
        <text>L-seryl-[protein] + ATP = O-phospho-L-seryl-[protein] + ADP + H(+)</text>
        <dbReference type="Rhea" id="RHEA:17989"/>
        <dbReference type="Rhea" id="RHEA-COMP:9863"/>
        <dbReference type="Rhea" id="RHEA-COMP:11604"/>
        <dbReference type="ChEBI" id="CHEBI:15378"/>
        <dbReference type="ChEBI" id="CHEBI:29999"/>
        <dbReference type="ChEBI" id="CHEBI:30616"/>
        <dbReference type="ChEBI" id="CHEBI:83421"/>
        <dbReference type="ChEBI" id="CHEBI:456216"/>
        <dbReference type="EC" id="2.7.11.1"/>
    </reaction>
</comment>
<accession>A0A2N9FTX7</accession>
<dbReference type="EMBL" id="OIVN01001127">
    <property type="protein sequence ID" value="SPC90204.1"/>
    <property type="molecule type" value="Genomic_DNA"/>
</dbReference>
<dbReference type="PANTHER" id="PTHR33138">
    <property type="entry name" value="OS01G0690200 PROTEIN"/>
    <property type="match status" value="1"/>
</dbReference>
<gene>
    <name evidence="10" type="ORF">FSB_LOCUS18086</name>
</gene>
<comment type="subcellular location">
    <subcellularLocation>
        <location evidence="1">Membrane</location>
        <topology evidence="1">Single-pass membrane protein</topology>
    </subcellularLocation>
</comment>
<evidence type="ECO:0000313" key="10">
    <source>
        <dbReference type="EMBL" id="SPC90204.1"/>
    </source>
</evidence>
<dbReference type="AlphaFoldDB" id="A0A2N9FTX7"/>
<dbReference type="PANTHER" id="PTHR33138:SF11">
    <property type="entry name" value="KINASE-LIKE PROTEIN"/>
    <property type="match status" value="1"/>
</dbReference>
<dbReference type="Pfam" id="PF14380">
    <property type="entry name" value="WAK_assoc"/>
    <property type="match status" value="1"/>
</dbReference>
<evidence type="ECO:0000259" key="9">
    <source>
        <dbReference type="Pfam" id="PF14380"/>
    </source>
</evidence>
<evidence type="ECO:0000256" key="1">
    <source>
        <dbReference type="ARBA" id="ARBA00004167"/>
    </source>
</evidence>
<feature type="domain" description="Wall-associated receptor kinase galacturonan-binding" evidence="8">
    <location>
        <begin position="122"/>
        <end position="181"/>
    </location>
</feature>
<evidence type="ECO:0000256" key="3">
    <source>
        <dbReference type="ARBA" id="ARBA00022729"/>
    </source>
</evidence>
<proteinExistence type="predicted"/>
<dbReference type="Pfam" id="PF13947">
    <property type="entry name" value="GUB_WAK_bind"/>
    <property type="match status" value="1"/>
</dbReference>
<protein>
    <recommendedName>
        <fullName evidence="2">non-specific serine/threonine protein kinase</fullName>
        <ecNumber evidence="2">2.7.11.1</ecNumber>
    </recommendedName>
</protein>
<keyword evidence="4" id="KW-0325">Glycoprotein</keyword>
<feature type="domain" description="Wall-associated receptor kinase C-terminal" evidence="9">
    <location>
        <begin position="247"/>
        <end position="318"/>
    </location>
</feature>
<evidence type="ECO:0000256" key="2">
    <source>
        <dbReference type="ARBA" id="ARBA00012513"/>
    </source>
</evidence>
<feature type="region of interest" description="Disordered" evidence="7">
    <location>
        <begin position="317"/>
        <end position="339"/>
    </location>
</feature>
<evidence type="ECO:0000256" key="7">
    <source>
        <dbReference type="SAM" id="MobiDB-lite"/>
    </source>
</evidence>
<evidence type="ECO:0000256" key="4">
    <source>
        <dbReference type="ARBA" id="ARBA00023180"/>
    </source>
</evidence>
<evidence type="ECO:0000256" key="6">
    <source>
        <dbReference type="ARBA" id="ARBA00048679"/>
    </source>
</evidence>
<evidence type="ECO:0000256" key="5">
    <source>
        <dbReference type="ARBA" id="ARBA00047899"/>
    </source>
</evidence>
<name>A0A2N9FTX7_FAGSY</name>
<organism evidence="10">
    <name type="scientific">Fagus sylvatica</name>
    <name type="common">Beechnut</name>
    <dbReference type="NCBI Taxonomy" id="28930"/>
    <lineage>
        <taxon>Eukaryota</taxon>
        <taxon>Viridiplantae</taxon>
        <taxon>Streptophyta</taxon>
        <taxon>Embryophyta</taxon>
        <taxon>Tracheophyta</taxon>
        <taxon>Spermatophyta</taxon>
        <taxon>Magnoliopsida</taxon>
        <taxon>eudicotyledons</taxon>
        <taxon>Gunneridae</taxon>
        <taxon>Pentapetalae</taxon>
        <taxon>rosids</taxon>
        <taxon>fabids</taxon>
        <taxon>Fagales</taxon>
        <taxon>Fagaceae</taxon>
        <taxon>Fagus</taxon>
    </lineage>
</organism>
<dbReference type="GO" id="GO:0004674">
    <property type="term" value="F:protein serine/threonine kinase activity"/>
    <property type="evidence" value="ECO:0007669"/>
    <property type="project" value="UniProtKB-EC"/>
</dbReference>
<comment type="catalytic activity">
    <reaction evidence="5">
        <text>L-threonyl-[protein] + ATP = O-phospho-L-threonyl-[protein] + ADP + H(+)</text>
        <dbReference type="Rhea" id="RHEA:46608"/>
        <dbReference type="Rhea" id="RHEA-COMP:11060"/>
        <dbReference type="Rhea" id="RHEA-COMP:11605"/>
        <dbReference type="ChEBI" id="CHEBI:15378"/>
        <dbReference type="ChEBI" id="CHEBI:30013"/>
        <dbReference type="ChEBI" id="CHEBI:30616"/>
        <dbReference type="ChEBI" id="CHEBI:61977"/>
        <dbReference type="ChEBI" id="CHEBI:456216"/>
        <dbReference type="EC" id="2.7.11.1"/>
    </reaction>
</comment>